<gene>
    <name evidence="2" type="ORF">PMZ80_007376</name>
</gene>
<feature type="compositionally biased region" description="Polar residues" evidence="1">
    <location>
        <begin position="598"/>
        <end position="619"/>
    </location>
</feature>
<feature type="region of interest" description="Disordered" evidence="1">
    <location>
        <begin position="1"/>
        <end position="700"/>
    </location>
</feature>
<feature type="compositionally biased region" description="Low complexity" evidence="1">
    <location>
        <begin position="928"/>
        <end position="941"/>
    </location>
</feature>
<proteinExistence type="predicted"/>
<dbReference type="Proteomes" id="UP001334248">
    <property type="component" value="Unassembled WGS sequence"/>
</dbReference>
<dbReference type="GeneID" id="90000825"/>
<feature type="compositionally biased region" description="Polar residues" evidence="1">
    <location>
        <begin position="998"/>
        <end position="1031"/>
    </location>
</feature>
<feature type="compositionally biased region" description="Polar residues" evidence="1">
    <location>
        <begin position="682"/>
        <end position="700"/>
    </location>
</feature>
<feature type="compositionally biased region" description="Basic and acidic residues" evidence="1">
    <location>
        <begin position="121"/>
        <end position="133"/>
    </location>
</feature>
<organism evidence="2 3">
    <name type="scientific">Knufia obscura</name>
    <dbReference type="NCBI Taxonomy" id="1635080"/>
    <lineage>
        <taxon>Eukaryota</taxon>
        <taxon>Fungi</taxon>
        <taxon>Dikarya</taxon>
        <taxon>Ascomycota</taxon>
        <taxon>Pezizomycotina</taxon>
        <taxon>Eurotiomycetes</taxon>
        <taxon>Chaetothyriomycetidae</taxon>
        <taxon>Chaetothyriales</taxon>
        <taxon>Trichomeriaceae</taxon>
        <taxon>Knufia</taxon>
    </lineage>
</organism>
<keyword evidence="3" id="KW-1185">Reference proteome</keyword>
<feature type="compositionally biased region" description="Basic and acidic residues" evidence="1">
    <location>
        <begin position="185"/>
        <end position="199"/>
    </location>
</feature>
<accession>A0ABR0RH48</accession>
<dbReference type="RefSeq" id="XP_064728048.1">
    <property type="nucleotide sequence ID" value="XM_064875784.1"/>
</dbReference>
<feature type="compositionally biased region" description="Basic and acidic residues" evidence="1">
    <location>
        <begin position="208"/>
        <end position="217"/>
    </location>
</feature>
<feature type="compositionally biased region" description="Low complexity" evidence="1">
    <location>
        <begin position="335"/>
        <end position="356"/>
    </location>
</feature>
<feature type="compositionally biased region" description="Polar residues" evidence="1">
    <location>
        <begin position="256"/>
        <end position="270"/>
    </location>
</feature>
<evidence type="ECO:0000256" key="1">
    <source>
        <dbReference type="SAM" id="MobiDB-lite"/>
    </source>
</evidence>
<protein>
    <submittedName>
        <fullName evidence="2">Uncharacterized protein</fullName>
    </submittedName>
</protein>
<feature type="region of interest" description="Disordered" evidence="1">
    <location>
        <begin position="726"/>
        <end position="1151"/>
    </location>
</feature>
<feature type="compositionally biased region" description="Polar residues" evidence="1">
    <location>
        <begin position="489"/>
        <end position="500"/>
    </location>
</feature>
<feature type="compositionally biased region" description="Polar residues" evidence="1">
    <location>
        <begin position="1"/>
        <end position="14"/>
    </location>
</feature>
<feature type="compositionally biased region" description="Polar residues" evidence="1">
    <location>
        <begin position="389"/>
        <end position="418"/>
    </location>
</feature>
<feature type="compositionally biased region" description="Basic and acidic residues" evidence="1">
    <location>
        <begin position="833"/>
        <end position="847"/>
    </location>
</feature>
<feature type="compositionally biased region" description="Polar residues" evidence="1">
    <location>
        <begin position="731"/>
        <end position="746"/>
    </location>
</feature>
<name>A0ABR0RH48_9EURO</name>
<comment type="caution">
    <text evidence="2">The sequence shown here is derived from an EMBL/GenBank/DDBJ whole genome shotgun (WGS) entry which is preliminary data.</text>
</comment>
<feature type="compositionally biased region" description="Pro residues" evidence="1">
    <location>
        <begin position="313"/>
        <end position="325"/>
    </location>
</feature>
<feature type="compositionally biased region" description="Polar residues" evidence="1">
    <location>
        <begin position="892"/>
        <end position="909"/>
    </location>
</feature>
<evidence type="ECO:0000313" key="2">
    <source>
        <dbReference type="EMBL" id="KAK5939958.1"/>
    </source>
</evidence>
<feature type="compositionally biased region" description="Polar residues" evidence="1">
    <location>
        <begin position="535"/>
        <end position="553"/>
    </location>
</feature>
<feature type="compositionally biased region" description="Polar residues" evidence="1">
    <location>
        <begin position="294"/>
        <end position="311"/>
    </location>
</feature>
<feature type="compositionally biased region" description="Polar residues" evidence="1">
    <location>
        <begin position="791"/>
        <end position="801"/>
    </location>
</feature>
<feature type="compositionally biased region" description="Polar residues" evidence="1">
    <location>
        <begin position="1109"/>
        <end position="1135"/>
    </location>
</feature>
<feature type="compositionally biased region" description="Polar residues" evidence="1">
    <location>
        <begin position="53"/>
        <end position="68"/>
    </location>
</feature>
<feature type="compositionally biased region" description="Polar residues" evidence="1">
    <location>
        <begin position="78"/>
        <end position="89"/>
    </location>
</feature>
<dbReference type="EMBL" id="JAVHJV010000009">
    <property type="protein sequence ID" value="KAK5939958.1"/>
    <property type="molecule type" value="Genomic_DNA"/>
</dbReference>
<reference evidence="2 3" key="1">
    <citation type="journal article" date="2023" name="Res Sq">
        <title>Genomic and morphological characterization of Knufia obscura isolated from the Mars 2020 spacecraft assembly facility.</title>
        <authorList>
            <person name="Chander A.M."/>
            <person name="Teixeira M.M."/>
            <person name="Singh N.K."/>
            <person name="Williams M.P."/>
            <person name="Parker C.W."/>
            <person name="Leo P."/>
            <person name="Stajich J.E."/>
            <person name="Torok T."/>
            <person name="Tighe S."/>
            <person name="Mason C.E."/>
            <person name="Venkateswaran K."/>
        </authorList>
    </citation>
    <scope>NUCLEOTIDE SEQUENCE [LARGE SCALE GENOMIC DNA]</scope>
    <source>
        <strain evidence="2 3">CCFEE 5817</strain>
    </source>
</reference>
<feature type="compositionally biased region" description="Low complexity" evidence="1">
    <location>
        <begin position="1046"/>
        <end position="1064"/>
    </location>
</feature>
<sequence length="1280" mass="137861">MSQPYSYQPNVNRSVTRKWAEARQVDYGGDDWGDDDDDDDGYDEPAYPPLSQGRRSFTNPPPLNTSHRLSFDRGQEQRVFSASAAQPQQGLPPHQNAPPGDPRFYSQQPAAEPSGRTSIDAFRRDGPRPESRDSNTSARQFPPRKASLGHGDFPDYARSQPAPPVPAPAPQESDPAPRFITPAEIYRRHAEEERKRSQESSRPSMDSIAKDASDRTPKQSIDIDSNRRRQPTLDTVAERRSEYLESPVASPIMPTSHESQQHAAPSQIQRIDTDLPARFPSASSRYTDRPDPISASTAESPFPSRNASQTDPHAPPLPPPSPPPQVGGLPVITRGSSFGSSFFAGDSAADSHTSPHQPDHPPPVPDKDAGESSLQHRPSHGYRTMVTDAFQSENQKLGSPAPTDNSMHRSNTTSTSEISPIFGRSQEPDWDSALAENAKRVNDHDASQGELSHGDFTPPRRLGTNRRHSPSPARRPLSMEAPSIPEPQSAVSMSQDSPAATQDIAREAQLRRPGPAVLVHSRGNSRESLRGEGSGTSHKVSIPSLRNQQSYMSELSERSNQRTASEEWANWSAAQREAHARHGIQDSNPATPGLEPSGMSSPAPQSESLEKNVQSTGPASNEDMKPSAAVSGLPSQRPHMARDESFRPVLPGGWQSSASIQKAATPEPSSMLRPRPGFVNPATRNESTESIPTATAPRSANWRSEYTGVQAQAFAAATAAGDALAGIFNGPSLTSRGGDSEVSSINETDDESASTRQDPTLFTRDFAASTPEQERPAYSDSSAARDFASTRPETSDASQVTPKAHQGPFTGAEKPAPLSTSHPGLKRTGTDSVHADSPTKESERWWSDEEEEAPTAPAPLRTSRMSTIEPTRPPIPHSDSDEPDADQLHSDIVQSLTPKSSNIVPTSIANPGRVSPLRHENQRPTSPPFAAAALAVSPARALQEQNSWGPLAPHSKTVSPDRENLPVLAKAPTQAELTDSDSEQPASTTQPEKDQLSDVVTPSTGLETTRGLNGTPHPQESAPSAPNSFTIGNDLPTLPQIPTATEPEPARSSSVASSEISAPSPIEPPATTVNKPASAHDDEYRLSDTMPFQDRADRALAKDLPKPITATNGTAERSSTPTRTQDAPSPVTPRSMNAARPSFAYDSSRAYPRDKVPFEQIKSMGSAQQRIKAYNDNRDVYTQPVGQLENWLTFMNTPEHADAFAAKPISSASSVSPRPRYQQRDSTGAPSGAKQIQEDGKKLLASASKYGAKAGVLGKGLFSKGKEKFRTASAGQKVAR</sequence>
<feature type="compositionally biased region" description="Acidic residues" evidence="1">
    <location>
        <begin position="28"/>
        <end position="43"/>
    </location>
</feature>
<feature type="region of interest" description="Disordered" evidence="1">
    <location>
        <begin position="1205"/>
        <end position="1240"/>
    </location>
</feature>
<feature type="compositionally biased region" description="Basic and acidic residues" evidence="1">
    <location>
        <begin position="437"/>
        <end position="447"/>
    </location>
</feature>
<feature type="compositionally biased region" description="Basic and acidic residues" evidence="1">
    <location>
        <begin position="1094"/>
        <end position="1105"/>
    </location>
</feature>
<evidence type="ECO:0000313" key="3">
    <source>
        <dbReference type="Proteomes" id="UP001334248"/>
    </source>
</evidence>